<keyword evidence="1" id="KW-1133">Transmembrane helix</keyword>
<accession>A0A7D9H321</accession>
<dbReference type="Proteomes" id="UP000478008">
    <property type="component" value="Unassembled WGS sequence"/>
</dbReference>
<evidence type="ECO:0000313" key="2">
    <source>
        <dbReference type="EMBL" id="VUG17225.1"/>
    </source>
</evidence>
<protein>
    <submittedName>
        <fullName evidence="2">DEBR0S2_01640g1_1</fullName>
    </submittedName>
</protein>
<organism evidence="2 3">
    <name type="scientific">Dekkera bruxellensis</name>
    <name type="common">Brettanomyces custersii</name>
    <dbReference type="NCBI Taxonomy" id="5007"/>
    <lineage>
        <taxon>Eukaryota</taxon>
        <taxon>Fungi</taxon>
        <taxon>Dikarya</taxon>
        <taxon>Ascomycota</taxon>
        <taxon>Saccharomycotina</taxon>
        <taxon>Pichiomycetes</taxon>
        <taxon>Pichiales</taxon>
        <taxon>Pichiaceae</taxon>
        <taxon>Brettanomyces</taxon>
    </lineage>
</organism>
<reference evidence="2 3" key="1">
    <citation type="submission" date="2019-07" db="EMBL/GenBank/DDBJ databases">
        <authorList>
            <person name="Friedrich A."/>
            <person name="Schacherer J."/>
        </authorList>
    </citation>
    <scope>NUCLEOTIDE SEQUENCE [LARGE SCALE GENOMIC DNA]</scope>
</reference>
<sequence length="183" mass="20382">MLTKKQIWLLAGTVIVGGVVFYIQTSKHPIIKPTKIVYPPKSGGLALNRIYQIVRQPEDLNHLLLTKTPLLLNFVRLGETASNKQTSALQHIVGKQMPKEAKAVSMVSIECDNAENVPLTIKYGARDIPSIVCLNKQLPNGYYCDKKLISQPEKYNADMETLTAWVREHAEDITGPNSKQKSA</sequence>
<evidence type="ECO:0000313" key="3">
    <source>
        <dbReference type="Proteomes" id="UP000478008"/>
    </source>
</evidence>
<evidence type="ECO:0000256" key="1">
    <source>
        <dbReference type="SAM" id="Phobius"/>
    </source>
</evidence>
<feature type="transmembrane region" description="Helical" evidence="1">
    <location>
        <begin position="6"/>
        <end position="23"/>
    </location>
</feature>
<dbReference type="EMBL" id="CABFWN010000002">
    <property type="protein sequence ID" value="VUG17225.1"/>
    <property type="molecule type" value="Genomic_DNA"/>
</dbReference>
<dbReference type="AlphaFoldDB" id="A0A7D9H321"/>
<gene>
    <name evidence="2" type="ORF">DEBR0S2_01640G</name>
</gene>
<keyword evidence="3" id="KW-1185">Reference proteome</keyword>
<proteinExistence type="predicted"/>
<keyword evidence="1" id="KW-0472">Membrane</keyword>
<name>A0A7D9H321_DEKBR</name>
<keyword evidence="1" id="KW-0812">Transmembrane</keyword>